<organism evidence="1">
    <name type="scientific">Nocardia sp. ATCC 202099</name>
    <dbReference type="NCBI Taxonomy" id="930400"/>
    <lineage>
        <taxon>Bacteria</taxon>
        <taxon>Bacillati</taxon>
        <taxon>Actinomycetota</taxon>
        <taxon>Actinomycetes</taxon>
        <taxon>Mycobacteriales</taxon>
        <taxon>Nocardiaceae</taxon>
        <taxon>Nocardia</taxon>
    </lineage>
</organism>
<protein>
    <submittedName>
        <fullName evidence="1">Noc4</fullName>
    </submittedName>
</protein>
<name>E5DUJ0_9NOCA</name>
<gene>
    <name evidence="1" type="primary">noc4</name>
</gene>
<proteinExistence type="predicted"/>
<evidence type="ECO:0000313" key="1">
    <source>
        <dbReference type="EMBL" id="ADR01094.1"/>
    </source>
</evidence>
<accession>E5DUJ0</accession>
<reference evidence="1" key="1">
    <citation type="journal article" date="2010" name="Mol. Biosyst.">
        <title>Moving posttranslational modifications forward to biosynthesize the glycosylated thiopeptide nocathiacin I in Nocardia sp. ATCC202099.</title>
        <authorList>
            <person name="Ding Y."/>
            <person name="Yu Y."/>
            <person name="Pan H."/>
            <person name="Guo H."/>
            <person name="Li Y."/>
            <person name="Liu W."/>
        </authorList>
    </citation>
    <scope>NUCLEOTIDE SEQUENCE</scope>
    <source>
        <strain evidence="1">ATCC 202099</strain>
    </source>
</reference>
<dbReference type="AlphaFoldDB" id="E5DUJ0"/>
<sequence length="202" mass="21969">MEYQEARDDLSPRYGDVPSMQLVEDVARGEADPAHVLSALVLVRHLRAHLGELEPQLIAAARERGVSWARLAPALGVASRQAAERRYLRLRPDDDHATGEERVRAERDRRAGDRAVTAWAARNSAALRGLAGQVAGLPHLTGDARRTADDVHTALGGDRASDLLAPLHDAAPHLRAAHPGLADRIDAVTAETTRLRHASRDR</sequence>
<dbReference type="EMBL" id="GU564398">
    <property type="protein sequence ID" value="ADR01094.1"/>
    <property type="molecule type" value="Genomic_DNA"/>
</dbReference>